<feature type="compositionally biased region" description="Polar residues" evidence="1">
    <location>
        <begin position="1451"/>
        <end position="1461"/>
    </location>
</feature>
<dbReference type="InterPro" id="IPR023394">
    <property type="entry name" value="Sec7_C_sf"/>
</dbReference>
<feature type="region of interest" description="Disordered" evidence="1">
    <location>
        <begin position="2110"/>
        <end position="2221"/>
    </location>
</feature>
<name>A0A9W7ZQN3_9FUNG</name>
<keyword evidence="4" id="KW-1185">Reference proteome</keyword>
<reference evidence="3" key="1">
    <citation type="submission" date="2022-07" db="EMBL/GenBank/DDBJ databases">
        <title>Phylogenomic reconstructions and comparative analyses of Kickxellomycotina fungi.</title>
        <authorList>
            <person name="Reynolds N.K."/>
            <person name="Stajich J.E."/>
            <person name="Barry K."/>
            <person name="Grigoriev I.V."/>
            <person name="Crous P."/>
            <person name="Smith M.E."/>
        </authorList>
    </citation>
    <scope>NUCLEOTIDE SEQUENCE</scope>
    <source>
        <strain evidence="3">NBRC 100468</strain>
    </source>
</reference>
<organism evidence="3 4">
    <name type="scientific">Mycoemilia scoparia</name>
    <dbReference type="NCBI Taxonomy" id="417184"/>
    <lineage>
        <taxon>Eukaryota</taxon>
        <taxon>Fungi</taxon>
        <taxon>Fungi incertae sedis</taxon>
        <taxon>Zoopagomycota</taxon>
        <taxon>Kickxellomycotina</taxon>
        <taxon>Kickxellomycetes</taxon>
        <taxon>Kickxellales</taxon>
        <taxon>Kickxellaceae</taxon>
        <taxon>Mycoemilia</taxon>
    </lineage>
</organism>
<dbReference type="PANTHER" id="PTHR10663">
    <property type="entry name" value="GUANYL-NUCLEOTIDE EXCHANGE FACTOR"/>
    <property type="match status" value="1"/>
</dbReference>
<feature type="compositionally biased region" description="Polar residues" evidence="1">
    <location>
        <begin position="145"/>
        <end position="154"/>
    </location>
</feature>
<feature type="compositionally biased region" description="Low complexity" evidence="1">
    <location>
        <begin position="444"/>
        <end position="459"/>
    </location>
</feature>
<dbReference type="FunFam" id="1.10.1000.11:FF:000002">
    <property type="entry name" value="Cytohesin 1"/>
    <property type="match status" value="1"/>
</dbReference>
<dbReference type="GO" id="GO:0005085">
    <property type="term" value="F:guanyl-nucleotide exchange factor activity"/>
    <property type="evidence" value="ECO:0007669"/>
    <property type="project" value="InterPro"/>
</dbReference>
<dbReference type="Pfam" id="PF12783">
    <property type="entry name" value="Sec7-like_HUS"/>
    <property type="match status" value="1"/>
</dbReference>
<feature type="region of interest" description="Disordered" evidence="1">
    <location>
        <begin position="115"/>
        <end position="160"/>
    </location>
</feature>
<dbReference type="Pfam" id="PF01369">
    <property type="entry name" value="Sec7"/>
    <property type="match status" value="1"/>
</dbReference>
<feature type="compositionally biased region" description="Polar residues" evidence="1">
    <location>
        <begin position="416"/>
        <end position="433"/>
    </location>
</feature>
<dbReference type="CDD" id="cd00171">
    <property type="entry name" value="Sec7"/>
    <property type="match status" value="1"/>
</dbReference>
<dbReference type="Proteomes" id="UP001150538">
    <property type="component" value="Unassembled WGS sequence"/>
</dbReference>
<feature type="compositionally biased region" description="Polar residues" evidence="1">
    <location>
        <begin position="2028"/>
        <end position="2066"/>
    </location>
</feature>
<protein>
    <submittedName>
        <fullName evidence="3">GDP/GTP exchange factor for ARF</fullName>
    </submittedName>
</protein>
<comment type="caution">
    <text evidence="3">The sequence shown here is derived from an EMBL/GenBank/DDBJ whole genome shotgun (WGS) entry which is preliminary data.</text>
</comment>
<dbReference type="SUPFAM" id="SSF48425">
    <property type="entry name" value="Sec7 domain"/>
    <property type="match status" value="1"/>
</dbReference>
<feature type="compositionally biased region" description="Polar residues" evidence="1">
    <location>
        <begin position="460"/>
        <end position="493"/>
    </location>
</feature>
<feature type="region of interest" description="Disordered" evidence="1">
    <location>
        <begin position="392"/>
        <end position="519"/>
    </location>
</feature>
<dbReference type="Gene3D" id="1.10.1000.11">
    <property type="entry name" value="Arf Nucleotide-binding Site Opener,domain 2"/>
    <property type="match status" value="1"/>
</dbReference>
<sequence length="2268" mass="251487">MSLNSGANSIRISTKTTGPSATFPSFNDSSSWRLFIENEIDSVVRELYKNARWAGIAKRKGIGSLWTGGGHWSFSKVKHVNDSSDDLLEFEYPTTKQLDRIIQTQIQGLKYMPHTKKNVSHSSNNSIKSPLLNQSAGQDVGDANISGNTNSSNEGIIDTDNVDAYIEEEEETEEGRRLEDCKRLYKSKNDIGKLGASFGIPVSGSSNEEYPYEFEKFSRLHGFLMLRKTLCGTTDARSISPIDILDPFLDIVRIGEATGPIARAALLSVERMVSHGLLDNTASFGESSSILVVEALLAITDAVTNCRFEETDSATNESVLLQILSILKFIMNSKLSDKLSDEAICKIIETVLSMSCQMRLSEILRKSAESTLFELVSVIFHRLNQITIQGKSGIRGDGSVNSRDSKDVVSDLAMNPPSTSDPVYSKRPTNNARPLTPRLDRIRASPSSSSLDAGSLYSDNSSARYAESSTGSKPKTSGANEAENVSAQESNLDLSKPVVSATNDNSSSTNEDLSGEGGEISPYSMPSIIEVFRVLVQLLNPKDLKFTDTMRLMALNALNVAFNVAGTSLSKHPPFRLVTLDSLCRYLLLILAGNQVNLIPSALRLQSVLFHTHKKFCKHQIELFLCQTIGRLMEPVSMSSTSRNGSVEPQGNHRDGKHTSGAVGSSSSGPMDLNTSFESGNVSGHSADSSYASLFDISSFDRIAHSEQVSLYHEMSLRRGVRGKIAHGHVRRLLLEGFHHLLTSDESFLLDLWVNYDCDQQHGNLCSFLIKFIAHNSIPIVIDEESSAAPDTEFESEYEAYQDILLYHLGHMVKRSKDKPIKDGLSSSVPSISSLLESKNHKDDMMRAATWFNKKPKEGIAYLQKIGYLPLEHNHEMMAKLAKFLKQTPTLDKALVGEYLAKPSNTEILQVYMTTFDFENKRLDEAMRMILGTFRLPGESQQIERIMEHFSSAYFDSGPESIATKDAAFVLAFAVIMLNTDLHSPQVKSRMKLNDFCRNLRGVNDGSNFSLDFMESVYEAIRQREIVFPEEHEGEAGFEYAWKEMWTKDGELLANGNFREESNYGTTGVNSNKGQSSALTLPCLWLSTGKGASSMYDPVVFKLLWPQYLMSSLVTFVRSQSDYLLQYSLKSYQGLATLATRYRNTACFDRILAQLIELSGLTGPSVTVEVELPQILRVDGRGGHVVIDTKHLELMDQLPDLSSPFSAGSIDTPFPEDAKRDVLSQRKDTLATNPNSLVTEIDRDQQSSYTMTQLGLQLGKGYSSQLVVLLLFNILSKIDYTIMSTASWERILDIIYLFVNADILPRHMLRVKDIWVGKTLIPRRDMLYQWEKDSLSEQRLRGRSYVSGTSSTSAMAMYRKSHSQNANSASGSSGLFSALSSYFGGSNANTAVQPDIRWNAPRRYLIEYVRRARMCVEASHISEFVETWDNLPPEVFEKLIMLMSQRFPLSSVPSPTQTTASHIGGSQAEVPSHGLSVPDGSKLSNTGTPMSRSPQTKNSKELLTGDKSEYESARLNVNSYVNYNPGELFFMEQVFALGEVSSKWVCDVWPKAEKAFDRLLEQADTQHLFVVERTVSGLLRFATVLSTSLYKEQCENSRKRSQEMLERVFRCLGLLRDVNASTFARAADQIAVGLYDMTLENPHPLLQKQVWSVVSFMLNRLASTSDEHVYPSVAQSIGFSAVLNLGKAFFSGDIALVHQAQIIDELKAYMPPSKFFKMIGGGNTVSQGYSGSNKGVEVEDPRIALQVQVSNQESARKTVSQIIGTINRFGDYIKREHLRNCALPVTEIAMEKWIEILAVLSTFCYNPQREIRSEAGPLLQQALIGADLKPSIQAQPDSSVPHSIGTASSSQWVMLVFTKVLFPLFDNLLRFDILADFHMEDAHTRAISTLVTFFLHHVSELQILSANGNQSHMVVSPGSTSEYSGSSLGAQYFAETKTSKRRNSVTLKKPQVLDLKYIWFRIANILIKYIKEDQPQQSQQESRESSLPAIRVHQKMIAEIAENNLKNVILVLNSLNVFTGNETDESMSDQNANTTENVLSAPQTPNVAESSPETQQESQAQPRSDSQINLTSIAQNTTDSDIVQSDSKYNALWKETWQLIDPIKPELKYSLFPDTAPPPQPQQPFSEGQGPSHDSAQGSPKENADQQVGGENEESITVTNPYNDQAENSQTIANHQRPESNVSAYAKGDDVLAQAKESDIVTDSSNIEQTDPGSVASPKLQTPEEILDSPHKDEAIKTGAINVSSGRSGRHKNVIIVPPDNADDEILS</sequence>
<feature type="region of interest" description="Disordered" evidence="1">
    <location>
        <begin position="2023"/>
        <end position="2066"/>
    </location>
</feature>
<feature type="compositionally biased region" description="Polar residues" evidence="1">
    <location>
        <begin position="2201"/>
        <end position="2212"/>
    </location>
</feature>
<feature type="region of interest" description="Disordered" evidence="1">
    <location>
        <begin position="2240"/>
        <end position="2268"/>
    </location>
</feature>
<dbReference type="GO" id="GO:0032012">
    <property type="term" value="P:regulation of ARF protein signal transduction"/>
    <property type="evidence" value="ECO:0007669"/>
    <property type="project" value="InterPro"/>
</dbReference>
<dbReference type="InterPro" id="IPR032691">
    <property type="entry name" value="Mon2/Sec7/BIG1-like_HUS"/>
</dbReference>
<evidence type="ECO:0000259" key="2">
    <source>
        <dbReference type="PROSITE" id="PS50190"/>
    </source>
</evidence>
<dbReference type="GO" id="GO:0005794">
    <property type="term" value="C:Golgi apparatus"/>
    <property type="evidence" value="ECO:0007669"/>
    <property type="project" value="UniProtKB-ARBA"/>
</dbReference>
<feature type="domain" description="SEC7" evidence="2">
    <location>
        <begin position="834"/>
        <end position="1024"/>
    </location>
</feature>
<dbReference type="PANTHER" id="PTHR10663:SF388">
    <property type="entry name" value="GOLGI-SPECIFIC BREFELDIN A-RESISTANCE GUANINE NUCLEOTIDE EXCHANGE FACTOR 1"/>
    <property type="match status" value="1"/>
</dbReference>
<evidence type="ECO:0000313" key="3">
    <source>
        <dbReference type="EMBL" id="KAJ1914583.1"/>
    </source>
</evidence>
<dbReference type="InterPro" id="IPR035999">
    <property type="entry name" value="Sec7_dom_sf"/>
</dbReference>
<feature type="compositionally biased region" description="Polar residues" evidence="1">
    <location>
        <begin position="1482"/>
        <end position="1497"/>
    </location>
</feature>
<dbReference type="GO" id="GO:0016192">
    <property type="term" value="P:vesicle-mediated transport"/>
    <property type="evidence" value="ECO:0007669"/>
    <property type="project" value="UniProtKB-ARBA"/>
</dbReference>
<feature type="compositionally biased region" description="Polar residues" evidence="1">
    <location>
        <begin position="637"/>
        <end position="649"/>
    </location>
</feature>
<dbReference type="PROSITE" id="PS50190">
    <property type="entry name" value="SEC7"/>
    <property type="match status" value="1"/>
</dbReference>
<evidence type="ECO:0000256" key="1">
    <source>
        <dbReference type="SAM" id="MobiDB-lite"/>
    </source>
</evidence>
<dbReference type="SMART" id="SM00222">
    <property type="entry name" value="Sec7"/>
    <property type="match status" value="1"/>
</dbReference>
<proteinExistence type="predicted"/>
<feature type="region of interest" description="Disordered" evidence="1">
    <location>
        <begin position="1451"/>
        <end position="1504"/>
    </location>
</feature>
<feature type="region of interest" description="Disordered" evidence="1">
    <location>
        <begin position="637"/>
        <end position="669"/>
    </location>
</feature>
<dbReference type="InterPro" id="IPR000904">
    <property type="entry name" value="Sec7_dom"/>
</dbReference>
<feature type="compositionally biased region" description="Polar residues" evidence="1">
    <location>
        <begin position="500"/>
        <end position="512"/>
    </location>
</feature>
<dbReference type="Gene3D" id="1.10.220.20">
    <property type="match status" value="1"/>
</dbReference>
<dbReference type="OrthoDB" id="10258608at2759"/>
<accession>A0A9W7ZQN3</accession>
<gene>
    <name evidence="3" type="primary">GEA2</name>
    <name evidence="3" type="ORF">H4219_004720</name>
</gene>
<dbReference type="EMBL" id="JANBPU010000190">
    <property type="protein sequence ID" value="KAJ1914583.1"/>
    <property type="molecule type" value="Genomic_DNA"/>
</dbReference>
<feature type="compositionally biased region" description="Polar residues" evidence="1">
    <location>
        <begin position="2155"/>
        <end position="2183"/>
    </location>
</feature>
<evidence type="ECO:0000313" key="4">
    <source>
        <dbReference type="Proteomes" id="UP001150538"/>
    </source>
</evidence>
<feature type="compositionally biased region" description="Polar residues" evidence="1">
    <location>
        <begin position="120"/>
        <end position="137"/>
    </location>
</feature>